<evidence type="ECO:0000313" key="2">
    <source>
        <dbReference type="Proteomes" id="UP000187455"/>
    </source>
</evidence>
<proteinExistence type="predicted"/>
<name>A0A1R0GP47_9FUNG</name>
<evidence type="ECO:0000313" key="1">
    <source>
        <dbReference type="EMBL" id="OLY78649.1"/>
    </source>
</evidence>
<dbReference type="AlphaFoldDB" id="A0A1R0GP47"/>
<reference evidence="1 2" key="1">
    <citation type="journal article" date="2016" name="Mol. Biol. Evol.">
        <title>Genome-Wide Survey of Gut Fungi (Harpellales) Reveals the First Horizontally Transferred Ubiquitin Gene from a Mosquito Host.</title>
        <authorList>
            <person name="Wang Y."/>
            <person name="White M.M."/>
            <person name="Kvist S."/>
            <person name="Moncalvo J.M."/>
        </authorList>
    </citation>
    <scope>NUCLEOTIDE SEQUENCE [LARGE SCALE GENOMIC DNA]</scope>
    <source>
        <strain evidence="1 2">ALG-7-W6</strain>
    </source>
</reference>
<keyword evidence="2" id="KW-1185">Reference proteome</keyword>
<protein>
    <submittedName>
        <fullName evidence="1">Uncharacterized protein</fullName>
    </submittedName>
</protein>
<dbReference type="STRING" id="133383.A0A1R0GP47"/>
<dbReference type="Proteomes" id="UP000187455">
    <property type="component" value="Unassembled WGS sequence"/>
</dbReference>
<organism evidence="1 2">
    <name type="scientific">Smittium mucronatum</name>
    <dbReference type="NCBI Taxonomy" id="133383"/>
    <lineage>
        <taxon>Eukaryota</taxon>
        <taxon>Fungi</taxon>
        <taxon>Fungi incertae sedis</taxon>
        <taxon>Zoopagomycota</taxon>
        <taxon>Kickxellomycotina</taxon>
        <taxon>Harpellomycetes</taxon>
        <taxon>Harpellales</taxon>
        <taxon>Legeriomycetaceae</taxon>
        <taxon>Smittium</taxon>
    </lineage>
</organism>
<accession>A0A1R0GP47</accession>
<comment type="caution">
    <text evidence="1">The sequence shown here is derived from an EMBL/GenBank/DDBJ whole genome shotgun (WGS) entry which is preliminary data.</text>
</comment>
<gene>
    <name evidence="1" type="ORF">AYI68_g7297</name>
</gene>
<sequence length="153" mass="17610">MSTLEHDISDITEGTRRSNSYDYCDFNVKISIMTPRFDVSLGDPISSSASNHSNSGSKKLKFPALKKQALEIDRLENQLSFLKDHYFGNYAIKFILSNKERIKLRSGYSVIKKRFLDWIIYNDISTPIFASQIINYLAEIFKKENQNSGKIRA</sequence>
<dbReference type="EMBL" id="LSSL01005824">
    <property type="protein sequence ID" value="OLY78649.1"/>
    <property type="molecule type" value="Genomic_DNA"/>
</dbReference>